<accession>A0A1Y3NWI0</accession>
<dbReference type="Pfam" id="PF09084">
    <property type="entry name" value="NMT1"/>
    <property type="match status" value="1"/>
</dbReference>
<dbReference type="InterPro" id="IPR001638">
    <property type="entry name" value="Solute-binding_3/MltF_N"/>
</dbReference>
<dbReference type="Proteomes" id="UP000195440">
    <property type="component" value="Unassembled WGS sequence"/>
</dbReference>
<evidence type="ECO:0000313" key="6">
    <source>
        <dbReference type="EMBL" id="OUM71940.1"/>
    </source>
</evidence>
<dbReference type="Gene3D" id="3.40.190.10">
    <property type="entry name" value="Periplasmic binding protein-like II"/>
    <property type="match status" value="2"/>
</dbReference>
<protein>
    <submittedName>
        <fullName evidence="6">Nitrate ABC transporter substrate-binding protein</fullName>
    </submittedName>
</protein>
<proteinExistence type="inferred from homology"/>
<comment type="similarity">
    <text evidence="2">Belongs to the bacterial solute-binding protein SsuA/TauA family.</text>
</comment>
<keyword evidence="3 4" id="KW-0732">Signal</keyword>
<dbReference type="SMART" id="SM00062">
    <property type="entry name" value="PBPb"/>
    <property type="match status" value="1"/>
</dbReference>
<gene>
    <name evidence="6" type="ORF">AUC60_20790</name>
</gene>
<dbReference type="SUPFAM" id="SSF53850">
    <property type="entry name" value="Periplasmic binding protein-like II"/>
    <property type="match status" value="1"/>
</dbReference>
<reference evidence="6 7" key="1">
    <citation type="journal article" date="2017" name="Syst. Appl. Microbiol.">
        <title>Pseudomonas caspiana sp. nov., a citrus pathogen in the Pseudomonas syringae phylogenetic group.</title>
        <authorList>
            <person name="Busquets A."/>
            <person name="Gomila M."/>
            <person name="Beiki F."/>
            <person name="Mulet M."/>
            <person name="Rahimian H."/>
            <person name="Garcia-Valdes E."/>
            <person name="Lalucat J."/>
        </authorList>
    </citation>
    <scope>NUCLEOTIDE SEQUENCE [LARGE SCALE GENOMIC DNA]</scope>
    <source>
        <strain evidence="6 7">FBF102</strain>
    </source>
</reference>
<organism evidence="6 7">
    <name type="scientific">Pseudomonas caspiana</name>
    <dbReference type="NCBI Taxonomy" id="1451454"/>
    <lineage>
        <taxon>Bacteria</taxon>
        <taxon>Pseudomonadati</taxon>
        <taxon>Pseudomonadota</taxon>
        <taxon>Gammaproteobacteria</taxon>
        <taxon>Pseudomonadales</taxon>
        <taxon>Pseudomonadaceae</taxon>
        <taxon>Pseudomonas</taxon>
    </lineage>
</organism>
<keyword evidence="7" id="KW-1185">Reference proteome</keyword>
<evidence type="ECO:0000313" key="7">
    <source>
        <dbReference type="Proteomes" id="UP000195440"/>
    </source>
</evidence>
<feature type="chain" id="PRO_5012531195" evidence="4">
    <location>
        <begin position="31"/>
        <end position="335"/>
    </location>
</feature>
<dbReference type="AlphaFoldDB" id="A0A1Y3NWI0"/>
<dbReference type="InterPro" id="IPR015168">
    <property type="entry name" value="SsuA/THI5"/>
</dbReference>
<comment type="subcellular location">
    <subcellularLocation>
        <location evidence="1">Periplasm</location>
    </subcellularLocation>
</comment>
<evidence type="ECO:0000256" key="4">
    <source>
        <dbReference type="SAM" id="SignalP"/>
    </source>
</evidence>
<dbReference type="EMBL" id="LOHF01000021">
    <property type="protein sequence ID" value="OUM71940.1"/>
    <property type="molecule type" value="Genomic_DNA"/>
</dbReference>
<comment type="caution">
    <text evidence="6">The sequence shown here is derived from an EMBL/GenBank/DDBJ whole genome shotgun (WGS) entry which is preliminary data.</text>
</comment>
<evidence type="ECO:0000256" key="1">
    <source>
        <dbReference type="ARBA" id="ARBA00004418"/>
    </source>
</evidence>
<dbReference type="PANTHER" id="PTHR30024">
    <property type="entry name" value="ALIPHATIC SULFONATES-BINDING PROTEIN-RELATED"/>
    <property type="match status" value="1"/>
</dbReference>
<feature type="domain" description="Solute-binding protein family 3/N-terminal" evidence="5">
    <location>
        <begin position="33"/>
        <end position="259"/>
    </location>
</feature>
<dbReference type="GO" id="GO:0042597">
    <property type="term" value="C:periplasmic space"/>
    <property type="evidence" value="ECO:0007669"/>
    <property type="project" value="UniProtKB-SubCell"/>
</dbReference>
<sequence length="335" mass="35429">MNPLGTAPMRKLFAAAALAMTVFVSFSSQAAEAVRIGYWTSGVSLGYGSVLEAKDFLAKRGIDATFVHFPDVNAPIRALAAGSIDLAFGAPVAGVFSAAAEGVPIKIFAATQPADVQFVVPADSPIKSVAEFKGKKIGMSPTGSSVAVIAGTVLAGNYGIQPTDFSLIGGNESRLAQFLSQKQVDGAALRSLTIDQLDDELKVKRLGSFADEWKKLTKTDAVPYIGVGAVNAKLVDEHPETVAKVIAALRDTLAWGASHHDEVVGILEKSANLPTKDARVYVGLWNAMNRVSFEPADIETLKLQHKVFIEGGLVKGALKDDLFATKPYAESKNLK</sequence>
<evidence type="ECO:0000259" key="5">
    <source>
        <dbReference type="SMART" id="SM00062"/>
    </source>
</evidence>
<name>A0A1Y3NWI0_9PSED</name>
<feature type="signal peptide" evidence="4">
    <location>
        <begin position="1"/>
        <end position="30"/>
    </location>
</feature>
<dbReference type="PANTHER" id="PTHR30024:SF47">
    <property type="entry name" value="TAURINE-BINDING PERIPLASMIC PROTEIN"/>
    <property type="match status" value="1"/>
</dbReference>
<evidence type="ECO:0000256" key="2">
    <source>
        <dbReference type="ARBA" id="ARBA00010742"/>
    </source>
</evidence>
<evidence type="ECO:0000256" key="3">
    <source>
        <dbReference type="ARBA" id="ARBA00022729"/>
    </source>
</evidence>